<sequence length="195" mass="22122">MKIKQEQIVGFQLLRNNKVVVKFEENTASDKFCEEYEDKTIRRLPCDTTFSSRAGVKEGEERVAVSQVPTTTRHGVEREEVLAQTITQDAVDPDGTTHPDCSENAVQETPTTREAKIHTERKKADQTKGKISYKNMEYDKADDMEATNMTGTECEVARGENKDRMEEIEEVTCIMSPSRNKDDANKKDQNKPGKN</sequence>
<name>A0A8J5JQJ6_HOMAM</name>
<dbReference type="Proteomes" id="UP000747542">
    <property type="component" value="Unassembled WGS sequence"/>
</dbReference>
<accession>A0A8J5JQJ6</accession>
<protein>
    <submittedName>
        <fullName evidence="2">Uncharacterized protein</fullName>
    </submittedName>
</protein>
<reference evidence="2" key="1">
    <citation type="journal article" date="2021" name="Sci. Adv.">
        <title>The American lobster genome reveals insights on longevity, neural, and immune adaptations.</title>
        <authorList>
            <person name="Polinski J.M."/>
            <person name="Zimin A.V."/>
            <person name="Clark K.F."/>
            <person name="Kohn A.B."/>
            <person name="Sadowski N."/>
            <person name="Timp W."/>
            <person name="Ptitsyn A."/>
            <person name="Khanna P."/>
            <person name="Romanova D.Y."/>
            <person name="Williams P."/>
            <person name="Greenwood S.J."/>
            <person name="Moroz L.L."/>
            <person name="Walt D.R."/>
            <person name="Bodnar A.G."/>
        </authorList>
    </citation>
    <scope>NUCLEOTIDE SEQUENCE</scope>
    <source>
        <strain evidence="2">GMGI-L3</strain>
    </source>
</reference>
<feature type="region of interest" description="Disordered" evidence="1">
    <location>
        <begin position="90"/>
        <end position="128"/>
    </location>
</feature>
<feature type="compositionally biased region" description="Basic and acidic residues" evidence="1">
    <location>
        <begin position="179"/>
        <end position="195"/>
    </location>
</feature>
<organism evidence="2 3">
    <name type="scientific">Homarus americanus</name>
    <name type="common">American lobster</name>
    <dbReference type="NCBI Taxonomy" id="6706"/>
    <lineage>
        <taxon>Eukaryota</taxon>
        <taxon>Metazoa</taxon>
        <taxon>Ecdysozoa</taxon>
        <taxon>Arthropoda</taxon>
        <taxon>Crustacea</taxon>
        <taxon>Multicrustacea</taxon>
        <taxon>Malacostraca</taxon>
        <taxon>Eumalacostraca</taxon>
        <taxon>Eucarida</taxon>
        <taxon>Decapoda</taxon>
        <taxon>Pleocyemata</taxon>
        <taxon>Astacidea</taxon>
        <taxon>Nephropoidea</taxon>
        <taxon>Nephropidae</taxon>
        <taxon>Homarus</taxon>
    </lineage>
</organism>
<evidence type="ECO:0000313" key="2">
    <source>
        <dbReference type="EMBL" id="KAG7158998.1"/>
    </source>
</evidence>
<evidence type="ECO:0000313" key="3">
    <source>
        <dbReference type="Proteomes" id="UP000747542"/>
    </source>
</evidence>
<feature type="compositionally biased region" description="Basic and acidic residues" evidence="1">
    <location>
        <begin position="111"/>
        <end position="128"/>
    </location>
</feature>
<comment type="caution">
    <text evidence="2">The sequence shown here is derived from an EMBL/GenBank/DDBJ whole genome shotgun (WGS) entry which is preliminary data.</text>
</comment>
<gene>
    <name evidence="2" type="ORF">Hamer_G006396</name>
</gene>
<dbReference type="EMBL" id="JAHLQT010034244">
    <property type="protein sequence ID" value="KAG7158998.1"/>
    <property type="molecule type" value="Genomic_DNA"/>
</dbReference>
<dbReference type="AlphaFoldDB" id="A0A8J5JQJ6"/>
<feature type="compositionally biased region" description="Basic and acidic residues" evidence="1">
    <location>
        <begin position="155"/>
        <end position="165"/>
    </location>
</feature>
<feature type="region of interest" description="Disordered" evidence="1">
    <location>
        <begin position="144"/>
        <end position="195"/>
    </location>
</feature>
<feature type="non-terminal residue" evidence="2">
    <location>
        <position position="1"/>
    </location>
</feature>
<keyword evidence="3" id="KW-1185">Reference proteome</keyword>
<proteinExistence type="predicted"/>
<evidence type="ECO:0000256" key="1">
    <source>
        <dbReference type="SAM" id="MobiDB-lite"/>
    </source>
</evidence>